<reference evidence="2 3" key="1">
    <citation type="submission" date="2017-10" db="EMBL/GenBank/DDBJ databases">
        <title>Comparative genomics in systemic dimorphic fungi from Ajellomycetaceae.</title>
        <authorList>
            <person name="Munoz J.F."/>
            <person name="Mcewen J.G."/>
            <person name="Clay O.K."/>
            <person name="Cuomo C.A."/>
        </authorList>
    </citation>
    <scope>NUCLEOTIDE SEQUENCE [LARGE SCALE GENOMIC DNA]</scope>
    <source>
        <strain evidence="2 3">UAMH7299</strain>
    </source>
</reference>
<proteinExistence type="predicted"/>
<organism evidence="2 3">
    <name type="scientific">Polytolypa hystricis (strain UAMH7299)</name>
    <dbReference type="NCBI Taxonomy" id="1447883"/>
    <lineage>
        <taxon>Eukaryota</taxon>
        <taxon>Fungi</taxon>
        <taxon>Dikarya</taxon>
        <taxon>Ascomycota</taxon>
        <taxon>Pezizomycotina</taxon>
        <taxon>Eurotiomycetes</taxon>
        <taxon>Eurotiomycetidae</taxon>
        <taxon>Onygenales</taxon>
        <taxon>Onygenales incertae sedis</taxon>
        <taxon>Polytolypa</taxon>
    </lineage>
</organism>
<evidence type="ECO:0000256" key="1">
    <source>
        <dbReference type="SAM" id="SignalP"/>
    </source>
</evidence>
<evidence type="ECO:0000313" key="2">
    <source>
        <dbReference type="EMBL" id="PGH20333.1"/>
    </source>
</evidence>
<protein>
    <recommendedName>
        <fullName evidence="4">GPI anchored cell wall protein</fullName>
    </recommendedName>
</protein>
<keyword evidence="1" id="KW-0732">Signal</keyword>
<gene>
    <name evidence="2" type="ORF">AJ80_03601</name>
</gene>
<dbReference type="OrthoDB" id="4991875at2759"/>
<dbReference type="Proteomes" id="UP000224634">
    <property type="component" value="Unassembled WGS sequence"/>
</dbReference>
<sequence length="230" mass="23338">MHYPLLVAAALVGAASAQFPSGNGTDSITTLPSRTLSSETATFGPGSTEILAFGAGPTSIPFEIARVRIIDANAIATTYEVDCAQAAGVECALDAPVRFTEGPSTLTQSAVFSMSTMGVRGKITLVQDCDITSSTEAACYFSERVEASSGKITQSTSTEGSTTFGTAEIFYYTMTVTAGAEKLSLPKATQTPTGSDADADGDGDENAAVAKAGMSGAAIAFAVAAAMGFF</sequence>
<name>A0A2B7YH31_POLH7</name>
<keyword evidence="3" id="KW-1185">Reference proteome</keyword>
<evidence type="ECO:0008006" key="4">
    <source>
        <dbReference type="Google" id="ProtNLM"/>
    </source>
</evidence>
<dbReference type="AlphaFoldDB" id="A0A2B7YH31"/>
<evidence type="ECO:0000313" key="3">
    <source>
        <dbReference type="Proteomes" id="UP000224634"/>
    </source>
</evidence>
<dbReference type="EMBL" id="PDNA01000041">
    <property type="protein sequence ID" value="PGH20333.1"/>
    <property type="molecule type" value="Genomic_DNA"/>
</dbReference>
<comment type="caution">
    <text evidence="2">The sequence shown here is derived from an EMBL/GenBank/DDBJ whole genome shotgun (WGS) entry which is preliminary data.</text>
</comment>
<feature type="signal peptide" evidence="1">
    <location>
        <begin position="1"/>
        <end position="17"/>
    </location>
</feature>
<accession>A0A2B7YH31</accession>
<feature type="chain" id="PRO_5013106694" description="GPI anchored cell wall protein" evidence="1">
    <location>
        <begin position="18"/>
        <end position="230"/>
    </location>
</feature>